<dbReference type="InterPro" id="IPR030809">
    <property type="entry name" value="EgtB_signatur"/>
</dbReference>
<dbReference type="InterPro" id="IPR005532">
    <property type="entry name" value="SUMF_dom"/>
</dbReference>
<dbReference type="Gene3D" id="3.90.1580.10">
    <property type="entry name" value="paralog of FGE (formylglycine-generating enzyme)"/>
    <property type="match status" value="2"/>
</dbReference>
<gene>
    <name evidence="2" type="primary">egtB_1</name>
    <name evidence="2" type="ORF">HC248_00801</name>
</gene>
<dbReference type="EC" id="1.14.99.50" evidence="2"/>
<feature type="domain" description="Sulfatase-modifying factor enzyme-like" evidence="1">
    <location>
        <begin position="222"/>
        <end position="362"/>
    </location>
</feature>
<dbReference type="GO" id="GO:0044875">
    <property type="term" value="F:gamma-glutamyl hercynylcysteine sulfoxide synthase activity"/>
    <property type="evidence" value="ECO:0007669"/>
    <property type="project" value="UniProtKB-EC"/>
</dbReference>
<dbReference type="Proteomes" id="UP000502041">
    <property type="component" value="Chromosome"/>
</dbReference>
<dbReference type="NCBIfam" id="TIGR04373">
    <property type="entry name" value="egtB_X_signatur"/>
    <property type="match status" value="1"/>
</dbReference>
<organism evidence="2 3">
    <name type="scientific">Polaromonas vacuolata</name>
    <dbReference type="NCBI Taxonomy" id="37448"/>
    <lineage>
        <taxon>Bacteria</taxon>
        <taxon>Pseudomonadati</taxon>
        <taxon>Pseudomonadota</taxon>
        <taxon>Betaproteobacteria</taxon>
        <taxon>Burkholderiales</taxon>
        <taxon>Comamonadaceae</taxon>
        <taxon>Polaromonas</taxon>
    </lineage>
</organism>
<name>A0A6H2H6L8_9BURK</name>
<dbReference type="InterPro" id="IPR051043">
    <property type="entry name" value="Sulfatase_Mod_Factor_Kinase"/>
</dbReference>
<evidence type="ECO:0000313" key="3">
    <source>
        <dbReference type="Proteomes" id="UP000502041"/>
    </source>
</evidence>
<evidence type="ECO:0000259" key="1">
    <source>
        <dbReference type="Pfam" id="PF03781"/>
    </source>
</evidence>
<proteinExistence type="predicted"/>
<dbReference type="AlphaFoldDB" id="A0A6H2H6L8"/>
<dbReference type="PANTHER" id="PTHR23150">
    <property type="entry name" value="SULFATASE MODIFYING FACTOR 1, 2"/>
    <property type="match status" value="1"/>
</dbReference>
<reference evidence="2 3" key="1">
    <citation type="submission" date="2020-04" db="EMBL/GenBank/DDBJ databases">
        <title>Complete genome of a Psychrophilic, Marine, Gas Vacuolate Bacterium Polaromonas vacuolata KCTC 22033T.</title>
        <authorList>
            <person name="Hwang K."/>
            <person name="Kim K.M."/>
        </authorList>
    </citation>
    <scope>NUCLEOTIDE SEQUENCE [LARGE SCALE GENOMIC DNA]</scope>
    <source>
        <strain evidence="2 3">KCTC 22033</strain>
    </source>
</reference>
<dbReference type="RefSeq" id="WP_337778960.1">
    <property type="nucleotide sequence ID" value="NZ_CP051461.1"/>
</dbReference>
<dbReference type="SUPFAM" id="SSF56436">
    <property type="entry name" value="C-type lectin-like"/>
    <property type="match status" value="1"/>
</dbReference>
<dbReference type="EMBL" id="CP051461">
    <property type="protein sequence ID" value="QJC55521.1"/>
    <property type="molecule type" value="Genomic_DNA"/>
</dbReference>
<evidence type="ECO:0000313" key="2">
    <source>
        <dbReference type="EMBL" id="QJC55521.1"/>
    </source>
</evidence>
<dbReference type="Pfam" id="PF03781">
    <property type="entry name" value="FGE-sulfatase"/>
    <property type="match status" value="1"/>
</dbReference>
<sequence>MTSDASLPISATAVTQIIDSPLMRSAGADVLSLALMDARNHSLNLFAQCQSALESAPGGARSLAKPLQLIGHIGWFQERWAGRNVQRGLGLLCDPTRVKLASIEPLADVWWSVAGSQASDAPLPDAAHTRAYLLETLESTLELLEKTRLAATEPDQALYFYRLSLFHEDMQSEALVCMAQALGLTLEPTWQRVFTAPVMQMREALLIPATRCNIGGAQLGGFSFDNELAGYALDVPEFEIDAQPVSWSQYVEFVADGGYDRPELWHSAGWDWLQGSHADQDEALSPGRRGPRYVDQISALSGAVLQTRFGRSVRMAGNQPAMHMTWWEADAWCRWAGRRLPLECEWESAAHSASRRGFRWGDVWEWTASSFQPYPGFVAGPQADYSQPFFGTHKVLRGASFATRARMKSLRFRRFELPSSDSLFCGFRSCAV</sequence>
<dbReference type="KEGG" id="pvac:HC248_00801"/>
<protein>
    <submittedName>
        <fullName evidence="2">Hercynine oxygenase</fullName>
        <ecNumber evidence="2">1.14.99.50</ecNumber>
    </submittedName>
</protein>
<dbReference type="InterPro" id="IPR042095">
    <property type="entry name" value="SUMF_sf"/>
</dbReference>
<keyword evidence="2" id="KW-0560">Oxidoreductase</keyword>
<dbReference type="InterPro" id="IPR016187">
    <property type="entry name" value="CTDL_fold"/>
</dbReference>
<keyword evidence="3" id="KW-1185">Reference proteome</keyword>
<accession>A0A6H2H6L8</accession>